<protein>
    <recommendedName>
        <fullName evidence="2">VWFA domain-containing protein</fullName>
    </recommendedName>
</protein>
<evidence type="ECO:0000313" key="3">
    <source>
        <dbReference type="EMBL" id="MFC4562646.1"/>
    </source>
</evidence>
<dbReference type="Proteomes" id="UP001595923">
    <property type="component" value="Unassembled WGS sequence"/>
</dbReference>
<organism evidence="3 4">
    <name type="scientific">Nocardiopsis mangrovi</name>
    <dbReference type="NCBI Taxonomy" id="1179818"/>
    <lineage>
        <taxon>Bacteria</taxon>
        <taxon>Bacillati</taxon>
        <taxon>Actinomycetota</taxon>
        <taxon>Actinomycetes</taxon>
        <taxon>Streptosporangiales</taxon>
        <taxon>Nocardiopsidaceae</taxon>
        <taxon>Nocardiopsis</taxon>
    </lineage>
</organism>
<feature type="domain" description="VWFA" evidence="2">
    <location>
        <begin position="482"/>
        <end position="671"/>
    </location>
</feature>
<dbReference type="Gene3D" id="3.40.50.410">
    <property type="entry name" value="von Willebrand factor, type A domain"/>
    <property type="match status" value="1"/>
</dbReference>
<dbReference type="SUPFAM" id="SSF53300">
    <property type="entry name" value="vWA-like"/>
    <property type="match status" value="1"/>
</dbReference>
<reference evidence="4" key="1">
    <citation type="journal article" date="2019" name="Int. J. Syst. Evol. Microbiol.">
        <title>The Global Catalogue of Microorganisms (GCM) 10K type strain sequencing project: providing services to taxonomists for standard genome sequencing and annotation.</title>
        <authorList>
            <consortium name="The Broad Institute Genomics Platform"/>
            <consortium name="The Broad Institute Genome Sequencing Center for Infectious Disease"/>
            <person name="Wu L."/>
            <person name="Ma J."/>
        </authorList>
    </citation>
    <scope>NUCLEOTIDE SEQUENCE [LARGE SCALE GENOMIC DNA]</scope>
    <source>
        <strain evidence="4">XZYJ18</strain>
    </source>
</reference>
<keyword evidence="1" id="KW-0812">Transmembrane</keyword>
<sequence length="678" mass="69313">MAGIVRAAISALDGLSARAANVQGAIGLFAAGGVGVASVAGLMGTPSFYAQVLEWHDRIFQLLSILGLAYIGGCAVIIARLVMTRWLLVLTAVVGLIAASLTAILVIVRLNPLDDACAPPDELVVATTPDSADIVSAVAERFADGRAAGVECRPVNVTVYAIDRSEDIRLGLADGWDQTLGPLPHVWLPDSSVDADWVRERLAAQATPEVDVSVPDEPTRFTPLIAAVPRGLAETIMGDTGIGQGTVPDVHDAIGEAAGPGSPLVERGDPAGSATALLHTAALFDAGGAIDVDGQFTDTAAAAAIEAEVRPGIATDSDLGHLCRAAATDGDGPPPPVLTTEAALYRLRAGGGCPGRLSEGERTALVPLYSESLPFLDHPFVRVRPTGADDGADEIAEDFGDHLAELSQDPASFAATIGPGNGGAAADGQGVYLGYRGPTGAGDPAMEGLFAPSDLPIWNETPDLWTDRAGAVLDRPPGIHPTAAILIAVDTSSSMRDPTALFTTARAEAAAIAGLSGGGDAIGLWSFPRGDAADATDHEILAPMDDAEDQGRRITDELDRLDPDRASTPLADVIGDGVEALSEEWADRSPRPVLVVITDGVAIPGAPGIGVAELEERIADAPVGVRILAVGEDRDPCDTGALPDLDALSGVSCVAVPADPEQAGLAGRDALISARQGD</sequence>
<dbReference type="EMBL" id="JBHSFQ010000009">
    <property type="protein sequence ID" value="MFC4562646.1"/>
    <property type="molecule type" value="Genomic_DNA"/>
</dbReference>
<gene>
    <name evidence="3" type="ORF">ACFO4E_12340</name>
</gene>
<accession>A0ABV9DV60</accession>
<feature type="transmembrane region" description="Helical" evidence="1">
    <location>
        <begin position="86"/>
        <end position="108"/>
    </location>
</feature>
<dbReference type="RefSeq" id="WP_378574011.1">
    <property type="nucleotide sequence ID" value="NZ_JBHSFQ010000009.1"/>
</dbReference>
<feature type="transmembrane region" description="Helical" evidence="1">
    <location>
        <begin position="59"/>
        <end position="79"/>
    </location>
</feature>
<feature type="transmembrane region" description="Helical" evidence="1">
    <location>
        <begin position="25"/>
        <end position="44"/>
    </location>
</feature>
<dbReference type="CDD" id="cd00198">
    <property type="entry name" value="vWFA"/>
    <property type="match status" value="1"/>
</dbReference>
<evidence type="ECO:0000313" key="4">
    <source>
        <dbReference type="Proteomes" id="UP001595923"/>
    </source>
</evidence>
<dbReference type="InterPro" id="IPR036465">
    <property type="entry name" value="vWFA_dom_sf"/>
</dbReference>
<keyword evidence="1" id="KW-0472">Membrane</keyword>
<proteinExistence type="predicted"/>
<comment type="caution">
    <text evidence="3">The sequence shown here is derived from an EMBL/GenBank/DDBJ whole genome shotgun (WGS) entry which is preliminary data.</text>
</comment>
<keyword evidence="4" id="KW-1185">Reference proteome</keyword>
<name>A0ABV9DV60_9ACTN</name>
<keyword evidence="1" id="KW-1133">Transmembrane helix</keyword>
<dbReference type="InterPro" id="IPR002035">
    <property type="entry name" value="VWF_A"/>
</dbReference>
<evidence type="ECO:0000256" key="1">
    <source>
        <dbReference type="SAM" id="Phobius"/>
    </source>
</evidence>
<evidence type="ECO:0000259" key="2">
    <source>
        <dbReference type="SMART" id="SM00327"/>
    </source>
</evidence>
<dbReference type="SMART" id="SM00327">
    <property type="entry name" value="VWA"/>
    <property type="match status" value="1"/>
</dbReference>